<keyword evidence="4 9" id="KW-0812">Transmembrane</keyword>
<keyword evidence="3" id="KW-0808">Transferase</keyword>
<accession>A0A3M7SNW1</accession>
<dbReference type="GO" id="GO:0000139">
    <property type="term" value="C:Golgi membrane"/>
    <property type="evidence" value="ECO:0007669"/>
    <property type="project" value="TreeGrafter"/>
</dbReference>
<reference evidence="11 12" key="1">
    <citation type="journal article" date="2018" name="Sci. Rep.">
        <title>Genomic signatures of local adaptation to the degree of environmental predictability in rotifers.</title>
        <authorList>
            <person name="Franch-Gras L."/>
            <person name="Hahn C."/>
            <person name="Garcia-Roger E.M."/>
            <person name="Carmona M.J."/>
            <person name="Serra M."/>
            <person name="Gomez A."/>
        </authorList>
    </citation>
    <scope>NUCLEOTIDE SEQUENCE [LARGE SCALE GENOMIC DNA]</scope>
    <source>
        <strain evidence="11">HYR1</strain>
    </source>
</reference>
<dbReference type="AlphaFoldDB" id="A0A3M7SNW1"/>
<feature type="domain" description="SAM" evidence="10">
    <location>
        <begin position="24"/>
        <end position="87"/>
    </location>
</feature>
<dbReference type="PANTHER" id="PTHR21290">
    <property type="entry name" value="SPHINGOMYELIN SYNTHETASE"/>
    <property type="match status" value="1"/>
</dbReference>
<feature type="transmembrane region" description="Helical" evidence="9">
    <location>
        <begin position="364"/>
        <end position="382"/>
    </location>
</feature>
<dbReference type="OrthoDB" id="422827at2759"/>
<keyword evidence="8 9" id="KW-0472">Membrane</keyword>
<feature type="transmembrane region" description="Helical" evidence="9">
    <location>
        <begin position="340"/>
        <end position="358"/>
    </location>
</feature>
<dbReference type="GO" id="GO:0033188">
    <property type="term" value="F:sphingomyelin synthase activity"/>
    <property type="evidence" value="ECO:0007669"/>
    <property type="project" value="TreeGrafter"/>
</dbReference>
<evidence type="ECO:0000256" key="1">
    <source>
        <dbReference type="ARBA" id="ARBA00004141"/>
    </source>
</evidence>
<comment type="similarity">
    <text evidence="2">Belongs to the sphingomyelin synthase family.</text>
</comment>
<feature type="transmembrane region" description="Helical" evidence="9">
    <location>
        <begin position="215"/>
        <end position="240"/>
    </location>
</feature>
<name>A0A3M7SNW1_BRAPC</name>
<evidence type="ECO:0000256" key="7">
    <source>
        <dbReference type="ARBA" id="ARBA00023098"/>
    </source>
</evidence>
<dbReference type="GO" id="GO:0046513">
    <property type="term" value="P:ceramide biosynthetic process"/>
    <property type="evidence" value="ECO:0007669"/>
    <property type="project" value="TreeGrafter"/>
</dbReference>
<evidence type="ECO:0000256" key="3">
    <source>
        <dbReference type="ARBA" id="ARBA00022679"/>
    </source>
</evidence>
<evidence type="ECO:0000256" key="5">
    <source>
        <dbReference type="ARBA" id="ARBA00022919"/>
    </source>
</evidence>
<evidence type="ECO:0000256" key="4">
    <source>
        <dbReference type="ARBA" id="ARBA00022692"/>
    </source>
</evidence>
<dbReference type="STRING" id="10195.A0A3M7SNW1"/>
<dbReference type="Pfam" id="PF14360">
    <property type="entry name" value="PAP2_C"/>
    <property type="match status" value="1"/>
</dbReference>
<gene>
    <name evidence="11" type="ORF">BpHYR1_036377</name>
</gene>
<dbReference type="InterPro" id="IPR045221">
    <property type="entry name" value="Sphingomyelin_synth-like"/>
</dbReference>
<dbReference type="InterPro" id="IPR025749">
    <property type="entry name" value="Sphingomyelin_synth-like_dom"/>
</dbReference>
<evidence type="ECO:0000256" key="8">
    <source>
        <dbReference type="ARBA" id="ARBA00023136"/>
    </source>
</evidence>
<evidence type="ECO:0000259" key="10">
    <source>
        <dbReference type="PROSITE" id="PS50105"/>
    </source>
</evidence>
<protein>
    <submittedName>
        <fullName evidence="11">Sphingomyelin synthase-related 1</fullName>
    </submittedName>
</protein>
<evidence type="ECO:0000313" key="12">
    <source>
        <dbReference type="Proteomes" id="UP000276133"/>
    </source>
</evidence>
<dbReference type="SUPFAM" id="SSF47769">
    <property type="entry name" value="SAM/Pointed domain"/>
    <property type="match status" value="1"/>
</dbReference>
<dbReference type="GO" id="GO:0005789">
    <property type="term" value="C:endoplasmic reticulum membrane"/>
    <property type="evidence" value="ECO:0007669"/>
    <property type="project" value="TreeGrafter"/>
</dbReference>
<dbReference type="Gene3D" id="1.10.150.50">
    <property type="entry name" value="Transcription Factor, Ets-1"/>
    <property type="match status" value="1"/>
</dbReference>
<evidence type="ECO:0000256" key="9">
    <source>
        <dbReference type="SAM" id="Phobius"/>
    </source>
</evidence>
<dbReference type="EMBL" id="REGN01001050">
    <property type="protein sequence ID" value="RNA37395.1"/>
    <property type="molecule type" value="Genomic_DNA"/>
</dbReference>
<keyword evidence="12" id="KW-1185">Reference proteome</keyword>
<dbReference type="GO" id="GO:0047493">
    <property type="term" value="F:ceramide cholinephosphotransferase activity"/>
    <property type="evidence" value="ECO:0007669"/>
    <property type="project" value="TreeGrafter"/>
</dbReference>
<evidence type="ECO:0000256" key="2">
    <source>
        <dbReference type="ARBA" id="ARBA00005441"/>
    </source>
</evidence>
<sequence>MKMAKLVKAESLVMPSDVKSVRKWSVENTLNWLSSIGYEDCSRYFKEHKINGRALLMLNEDDLKEVIRHNVGQRKNLYHIVKQLQIQYNKTTSSFFESDSEASEMTGVDEEQLNSTSDNDSVKVSGVSLKSLGEEIDPNLCQNCYKVYHHSFEASANNGPIRNHRGEKRKTLVSVIYLFLTCLWTSFMLTVVHDRVPDMQKYPPLPDIILDNVPLIPWAFFATELIGLALVTMFLILLVFHKYRMIIFRRMCSLGGTIFILRSITMLITSLSVPGVHIQCSSQRYGSFMNKLNGAWSILSGGGLYVQGVRTCGDYMFSGHTVWLTLLNHFITEYTPRSMYWIHTTSWIMNMFGLFFILGAHEHYSIDVFVAFYITSRLFLYYHSLSNNMALFQSDHQRVKVWFPLFSYFESNIRSMVPNEYQCPTNIFNKMHKSVKFRIKKISFSAYSTKNVPNSSSNGKKSK</sequence>
<dbReference type="SMART" id="SM00454">
    <property type="entry name" value="SAM"/>
    <property type="match status" value="1"/>
</dbReference>
<keyword evidence="7" id="KW-0443">Lipid metabolism</keyword>
<dbReference type="Proteomes" id="UP000276133">
    <property type="component" value="Unassembled WGS sequence"/>
</dbReference>
<dbReference type="GO" id="GO:0005886">
    <property type="term" value="C:plasma membrane"/>
    <property type="evidence" value="ECO:0007669"/>
    <property type="project" value="TreeGrafter"/>
</dbReference>
<dbReference type="PANTHER" id="PTHR21290:SF25">
    <property type="entry name" value="SPHINGOMYELIN SYNTHASE-RELATED PROTEIN 1"/>
    <property type="match status" value="1"/>
</dbReference>
<keyword evidence="5" id="KW-0746">Sphingolipid metabolism</keyword>
<evidence type="ECO:0000256" key="6">
    <source>
        <dbReference type="ARBA" id="ARBA00022989"/>
    </source>
</evidence>
<dbReference type="PROSITE" id="PS50105">
    <property type="entry name" value="SAM_DOMAIN"/>
    <property type="match status" value="1"/>
</dbReference>
<evidence type="ECO:0000313" key="11">
    <source>
        <dbReference type="EMBL" id="RNA37395.1"/>
    </source>
</evidence>
<comment type="subcellular location">
    <subcellularLocation>
        <location evidence="1">Membrane</location>
        <topology evidence="1">Multi-pass membrane protein</topology>
    </subcellularLocation>
</comment>
<dbReference type="Pfam" id="PF07647">
    <property type="entry name" value="SAM_2"/>
    <property type="match status" value="1"/>
</dbReference>
<dbReference type="InterPro" id="IPR001660">
    <property type="entry name" value="SAM"/>
</dbReference>
<comment type="caution">
    <text evidence="11">The sequence shown here is derived from an EMBL/GenBank/DDBJ whole genome shotgun (WGS) entry which is preliminary data.</text>
</comment>
<feature type="transmembrane region" description="Helical" evidence="9">
    <location>
        <begin position="172"/>
        <end position="192"/>
    </location>
</feature>
<keyword evidence="6 9" id="KW-1133">Transmembrane helix</keyword>
<organism evidence="11 12">
    <name type="scientific">Brachionus plicatilis</name>
    <name type="common">Marine rotifer</name>
    <name type="synonym">Brachionus muelleri</name>
    <dbReference type="NCBI Taxonomy" id="10195"/>
    <lineage>
        <taxon>Eukaryota</taxon>
        <taxon>Metazoa</taxon>
        <taxon>Spiralia</taxon>
        <taxon>Gnathifera</taxon>
        <taxon>Rotifera</taxon>
        <taxon>Eurotatoria</taxon>
        <taxon>Monogononta</taxon>
        <taxon>Pseudotrocha</taxon>
        <taxon>Ploima</taxon>
        <taxon>Brachionidae</taxon>
        <taxon>Brachionus</taxon>
    </lineage>
</organism>
<dbReference type="InterPro" id="IPR013761">
    <property type="entry name" value="SAM/pointed_sf"/>
</dbReference>
<proteinExistence type="inferred from homology"/>